<accession>A0AAW5A342</accession>
<evidence type="ECO:0000256" key="7">
    <source>
        <dbReference type="ARBA" id="ARBA00023239"/>
    </source>
</evidence>
<keyword evidence="2 8" id="KW-0645">Protease</keyword>
<dbReference type="AlphaFoldDB" id="A0AAW5A342"/>
<dbReference type="Gene3D" id="3.90.1680.10">
    <property type="entry name" value="SOS response associated peptidase-like"/>
    <property type="match status" value="1"/>
</dbReference>
<comment type="similarity">
    <text evidence="1 8">Belongs to the SOS response-associated peptidase family.</text>
</comment>
<dbReference type="RefSeq" id="WP_203482308.1">
    <property type="nucleotide sequence ID" value="NZ_WKEB01000079.1"/>
</dbReference>
<gene>
    <name evidence="9" type="ORF">GIW75_13645</name>
</gene>
<dbReference type="GO" id="GO:0016829">
    <property type="term" value="F:lyase activity"/>
    <property type="evidence" value="ECO:0007669"/>
    <property type="project" value="UniProtKB-KW"/>
</dbReference>
<keyword evidence="7" id="KW-0456">Lyase</keyword>
<evidence type="ECO:0000256" key="4">
    <source>
        <dbReference type="ARBA" id="ARBA00022801"/>
    </source>
</evidence>
<keyword evidence="6" id="KW-0238">DNA-binding</keyword>
<keyword evidence="10" id="KW-1185">Reference proteome</keyword>
<evidence type="ECO:0000256" key="5">
    <source>
        <dbReference type="ARBA" id="ARBA00023124"/>
    </source>
</evidence>
<evidence type="ECO:0000256" key="6">
    <source>
        <dbReference type="ARBA" id="ARBA00023125"/>
    </source>
</evidence>
<dbReference type="GO" id="GO:0008233">
    <property type="term" value="F:peptidase activity"/>
    <property type="evidence" value="ECO:0007669"/>
    <property type="project" value="UniProtKB-KW"/>
</dbReference>
<dbReference type="PANTHER" id="PTHR13604:SF0">
    <property type="entry name" value="ABASIC SITE PROCESSING PROTEIN HMCES"/>
    <property type="match status" value="1"/>
</dbReference>
<dbReference type="SUPFAM" id="SSF143081">
    <property type="entry name" value="BB1717-like"/>
    <property type="match status" value="1"/>
</dbReference>
<evidence type="ECO:0000313" key="10">
    <source>
        <dbReference type="Proteomes" id="UP000814172"/>
    </source>
</evidence>
<dbReference type="PANTHER" id="PTHR13604">
    <property type="entry name" value="DC12-RELATED"/>
    <property type="match status" value="1"/>
</dbReference>
<dbReference type="EMBL" id="WKEW01000040">
    <property type="protein sequence ID" value="MCF5057998.1"/>
    <property type="molecule type" value="Genomic_DNA"/>
</dbReference>
<keyword evidence="3" id="KW-0227">DNA damage</keyword>
<organism evidence="9 10">
    <name type="scientific">Pseudomonas proteolytica</name>
    <dbReference type="NCBI Taxonomy" id="219574"/>
    <lineage>
        <taxon>Bacteria</taxon>
        <taxon>Pseudomonadati</taxon>
        <taxon>Pseudomonadota</taxon>
        <taxon>Gammaproteobacteria</taxon>
        <taxon>Pseudomonadales</taxon>
        <taxon>Pseudomonadaceae</taxon>
        <taxon>Pseudomonas</taxon>
    </lineage>
</organism>
<evidence type="ECO:0000256" key="1">
    <source>
        <dbReference type="ARBA" id="ARBA00008136"/>
    </source>
</evidence>
<protein>
    <recommendedName>
        <fullName evidence="8">Abasic site processing protein</fullName>
        <ecNumber evidence="8">3.4.-.-</ecNumber>
    </recommendedName>
</protein>
<dbReference type="Pfam" id="PF02586">
    <property type="entry name" value="SRAP"/>
    <property type="match status" value="1"/>
</dbReference>
<keyword evidence="5" id="KW-0190">Covalent protein-DNA linkage</keyword>
<dbReference type="EC" id="3.4.-.-" evidence="8"/>
<sequence>MCGRFAQYQGLADYLAELNAEQDVISGYDNVPIARYNVAPSTKVHMLHGEARGIQLGAVRWGWAPHWAKANLPPAINARVETVASGKYFRAIWPHRALVMADGWYEWVKDDAGPLKKQPYFIKLKRGAPMFFAALGQYPIDDGEEREGDGLVIITQPSDGDMLAIHDRQPVVLPPDAARRWIDPDLTSAQAEELAQTQGLTADAFTWHPVSKAVGNVKHDSSELIQPIAPPEP</sequence>
<reference evidence="9 10" key="1">
    <citation type="submission" date="2019-11" db="EMBL/GenBank/DDBJ databases">
        <title>Epiphytic Pseudomonas syringae from cherry orchards.</title>
        <authorList>
            <person name="Hulin M.T."/>
        </authorList>
    </citation>
    <scope>NUCLEOTIDE SEQUENCE [LARGE SCALE GENOMIC DNA]</scope>
    <source>
        <strain evidence="9 10">PA-6-9F</strain>
    </source>
</reference>
<proteinExistence type="inferred from homology"/>
<evidence type="ECO:0000256" key="2">
    <source>
        <dbReference type="ARBA" id="ARBA00022670"/>
    </source>
</evidence>
<dbReference type="GO" id="GO:0003697">
    <property type="term" value="F:single-stranded DNA binding"/>
    <property type="evidence" value="ECO:0007669"/>
    <property type="project" value="InterPro"/>
</dbReference>
<dbReference type="Proteomes" id="UP000814172">
    <property type="component" value="Unassembled WGS sequence"/>
</dbReference>
<dbReference type="InterPro" id="IPR003738">
    <property type="entry name" value="SRAP"/>
</dbReference>
<name>A0AAW5A342_9PSED</name>
<evidence type="ECO:0000256" key="8">
    <source>
        <dbReference type="RuleBase" id="RU364100"/>
    </source>
</evidence>
<dbReference type="GO" id="GO:0106300">
    <property type="term" value="P:protein-DNA covalent cross-linking repair"/>
    <property type="evidence" value="ECO:0007669"/>
    <property type="project" value="InterPro"/>
</dbReference>
<evidence type="ECO:0000256" key="3">
    <source>
        <dbReference type="ARBA" id="ARBA00022763"/>
    </source>
</evidence>
<dbReference type="GO" id="GO:0006508">
    <property type="term" value="P:proteolysis"/>
    <property type="evidence" value="ECO:0007669"/>
    <property type="project" value="UniProtKB-KW"/>
</dbReference>
<dbReference type="InterPro" id="IPR036590">
    <property type="entry name" value="SRAP-like"/>
</dbReference>
<comment type="caution">
    <text evidence="9">The sequence shown here is derived from an EMBL/GenBank/DDBJ whole genome shotgun (WGS) entry which is preliminary data.</text>
</comment>
<keyword evidence="4 8" id="KW-0378">Hydrolase</keyword>
<evidence type="ECO:0000313" key="9">
    <source>
        <dbReference type="EMBL" id="MCF5057998.1"/>
    </source>
</evidence>